<dbReference type="Pfam" id="PF13843">
    <property type="entry name" value="DDE_Tnp_1_7"/>
    <property type="match status" value="1"/>
</dbReference>
<evidence type="ECO:0000313" key="4">
    <source>
        <dbReference type="Proteomes" id="UP000478052"/>
    </source>
</evidence>
<accession>A0A6G0W6Y8</accession>
<dbReference type="AlphaFoldDB" id="A0A6G0W6Y8"/>
<feature type="region of interest" description="Disordered" evidence="1">
    <location>
        <begin position="342"/>
        <end position="366"/>
    </location>
</feature>
<proteinExistence type="predicted"/>
<protein>
    <submittedName>
        <fullName evidence="3">PiggyBac transposable element-derived protein 4-like</fullName>
    </submittedName>
</protein>
<evidence type="ECO:0000313" key="3">
    <source>
        <dbReference type="EMBL" id="KAF0721849.1"/>
    </source>
</evidence>
<keyword evidence="4" id="KW-1185">Reference proteome</keyword>
<dbReference type="PANTHER" id="PTHR46599">
    <property type="entry name" value="PIGGYBAC TRANSPOSABLE ELEMENT-DERIVED PROTEIN 4"/>
    <property type="match status" value="1"/>
</dbReference>
<dbReference type="EMBL" id="VUJU01009122">
    <property type="protein sequence ID" value="KAF0721849.1"/>
    <property type="molecule type" value="Genomic_DNA"/>
</dbReference>
<dbReference type="Proteomes" id="UP000478052">
    <property type="component" value="Unassembled WGS sequence"/>
</dbReference>
<reference evidence="3 4" key="1">
    <citation type="submission" date="2019-08" db="EMBL/GenBank/DDBJ databases">
        <title>Whole genome of Aphis craccivora.</title>
        <authorList>
            <person name="Voronova N.V."/>
            <person name="Shulinski R.S."/>
            <person name="Bandarenka Y.V."/>
            <person name="Zhorov D.G."/>
            <person name="Warner D."/>
        </authorList>
    </citation>
    <scope>NUCLEOTIDE SEQUENCE [LARGE SCALE GENOMIC DNA]</scope>
    <source>
        <strain evidence="3">180601</strain>
        <tissue evidence="3">Whole Body</tissue>
    </source>
</reference>
<evidence type="ECO:0000259" key="2">
    <source>
        <dbReference type="Pfam" id="PF13843"/>
    </source>
</evidence>
<dbReference type="OrthoDB" id="6626753at2759"/>
<feature type="domain" description="PiggyBac transposable element-derived protein" evidence="2">
    <location>
        <begin position="16"/>
        <end position="255"/>
    </location>
</feature>
<name>A0A6G0W6Y8_APHCR</name>
<evidence type="ECO:0000256" key="1">
    <source>
        <dbReference type="SAM" id="MobiDB-lite"/>
    </source>
</evidence>
<comment type="caution">
    <text evidence="3">The sequence shown here is derived from an EMBL/GenBank/DDBJ whole genome shotgun (WGS) entry which is preliminary data.</text>
</comment>
<organism evidence="3 4">
    <name type="scientific">Aphis craccivora</name>
    <name type="common">Cowpea aphid</name>
    <dbReference type="NCBI Taxonomy" id="307492"/>
    <lineage>
        <taxon>Eukaryota</taxon>
        <taxon>Metazoa</taxon>
        <taxon>Ecdysozoa</taxon>
        <taxon>Arthropoda</taxon>
        <taxon>Hexapoda</taxon>
        <taxon>Insecta</taxon>
        <taxon>Pterygota</taxon>
        <taxon>Neoptera</taxon>
        <taxon>Paraneoptera</taxon>
        <taxon>Hemiptera</taxon>
        <taxon>Sternorrhyncha</taxon>
        <taxon>Aphidomorpha</taxon>
        <taxon>Aphidoidea</taxon>
        <taxon>Aphididae</taxon>
        <taxon>Aphidini</taxon>
        <taxon>Aphis</taxon>
        <taxon>Aphis</taxon>
    </lineage>
</organism>
<dbReference type="PANTHER" id="PTHR46599:SF3">
    <property type="entry name" value="PIGGYBAC TRANSPOSABLE ELEMENT-DERIVED PROTEIN 4"/>
    <property type="match status" value="1"/>
</dbReference>
<gene>
    <name evidence="3" type="ORF">FWK35_00023846</name>
</gene>
<dbReference type="InterPro" id="IPR029526">
    <property type="entry name" value="PGBD"/>
</dbReference>
<sequence length="366" mass="42719">MAQPIPFTGTTGLIVSPTVEQTNYYAEEIFLTEFKVFLGLLYHMGTIRTNRLQDYWKRGYLFDLPCFNSRMSRDRWMLILRCLHFVKNPAQDDEPQPRNRLNKINSLLDIFHENIDLIQYPTRVLAIDGSMVLWRGRLVFRQFIYGKRHKYGIKMYVLTDSLGFVLKCIIYSGSNDTEVGGKGHVTNVVKKLLEGKLGVGHSIYMDNYYNSVELAQYLLNNNTYCTGTLRANWKNNPQEVIKKKLNKGEMIQRLTQKVEEINKKGNQITKPKDILQYNKFMGGIDHSDQMLSYYSLNSHNLFTRYSGSKLNLYEFRLFVIETLIKEGLETTLAPRFTPQLKTGNHYPKMVERNEKKKKSSSLPRVY</sequence>